<dbReference type="EMBL" id="CYSC01000041">
    <property type="protein sequence ID" value="CUH73732.1"/>
    <property type="molecule type" value="Genomic_DNA"/>
</dbReference>
<evidence type="ECO:0000313" key="2">
    <source>
        <dbReference type="EMBL" id="CUH69065.1"/>
    </source>
</evidence>
<dbReference type="Proteomes" id="UP000051086">
    <property type="component" value="Unassembled WGS sequence"/>
</dbReference>
<reference evidence="3 5" key="1">
    <citation type="submission" date="2015-09" db="EMBL/GenBank/DDBJ databases">
        <authorList>
            <consortium name="Swine Surveillance"/>
        </authorList>
    </citation>
    <scope>NUCLEOTIDE SEQUENCE [LARGE SCALE GENOMIC DNA]</scope>
    <source>
        <strain evidence="3 5">5120</strain>
    </source>
</reference>
<accession>A0A0P1G671</accession>
<evidence type="ECO:0000313" key="3">
    <source>
        <dbReference type="EMBL" id="CUH73732.1"/>
    </source>
</evidence>
<protein>
    <recommendedName>
        <fullName evidence="1">YjiS-like domain-containing protein</fullName>
    </recommendedName>
</protein>
<organism evidence="3 5">
    <name type="scientific">Thalassovita autumnalis</name>
    <dbReference type="NCBI Taxonomy" id="2072972"/>
    <lineage>
        <taxon>Bacteria</taxon>
        <taxon>Pseudomonadati</taxon>
        <taxon>Pseudomonadota</taxon>
        <taxon>Alphaproteobacteria</taxon>
        <taxon>Rhodobacterales</taxon>
        <taxon>Roseobacteraceae</taxon>
        <taxon>Thalassovita</taxon>
    </lineage>
</organism>
<evidence type="ECO:0000259" key="1">
    <source>
        <dbReference type="Pfam" id="PF06568"/>
    </source>
</evidence>
<keyword evidence="4" id="KW-1185">Reference proteome</keyword>
<dbReference type="EMBL" id="CYSB01000038">
    <property type="protein sequence ID" value="CUH69065.1"/>
    <property type="molecule type" value="Genomic_DNA"/>
</dbReference>
<evidence type="ECO:0000313" key="5">
    <source>
        <dbReference type="Proteomes" id="UP000051887"/>
    </source>
</evidence>
<dbReference type="Proteomes" id="UP000051887">
    <property type="component" value="Unassembled WGS sequence"/>
</dbReference>
<dbReference type="InterPro" id="IPR009506">
    <property type="entry name" value="YjiS-like"/>
</dbReference>
<name>A0A0P1G671_9RHOB</name>
<evidence type="ECO:0000313" key="4">
    <source>
        <dbReference type="Proteomes" id="UP000051086"/>
    </source>
</evidence>
<gene>
    <name evidence="2" type="ORF">TL5118_03024</name>
    <name evidence="3" type="ORF">TL5120_03544</name>
</gene>
<sequence>MTTMTSHSAACLPAAARKSVLSRLMDLNALYRQRRALKSLDSAALSDMGLSRAEAEAEAARPVWDAPANWIK</sequence>
<dbReference type="AlphaFoldDB" id="A0A0P1G671"/>
<dbReference type="RefSeq" id="WP_058244863.1">
    <property type="nucleotide sequence ID" value="NZ_CYSB01000038.1"/>
</dbReference>
<dbReference type="Pfam" id="PF06568">
    <property type="entry name" value="YjiS-like"/>
    <property type="match status" value="1"/>
</dbReference>
<dbReference type="OrthoDB" id="8096613at2"/>
<feature type="domain" description="YjiS-like" evidence="1">
    <location>
        <begin position="21"/>
        <end position="56"/>
    </location>
</feature>
<reference evidence="2 4" key="2">
    <citation type="submission" date="2015-09" db="EMBL/GenBank/DDBJ databases">
        <authorList>
            <person name="Rodrigo-Torres L."/>
            <person name="Arahal D.R."/>
        </authorList>
    </citation>
    <scope>NUCLEOTIDE SEQUENCE [LARGE SCALE GENOMIC DNA]</scope>
    <source>
        <strain evidence="2 4">CECT 5118</strain>
    </source>
</reference>
<proteinExistence type="predicted"/>